<keyword evidence="4" id="KW-1185">Reference proteome</keyword>
<reference evidence="3 4" key="1">
    <citation type="submission" date="2019-12" db="EMBL/GenBank/DDBJ databases">
        <authorList>
            <person name="Floudas D."/>
            <person name="Bentzer J."/>
            <person name="Ahren D."/>
            <person name="Johansson T."/>
            <person name="Persson P."/>
            <person name="Tunlid A."/>
        </authorList>
    </citation>
    <scope>NUCLEOTIDE SEQUENCE [LARGE SCALE GENOMIC DNA]</scope>
    <source>
        <strain evidence="3 4">CBS 102.39</strain>
    </source>
</reference>
<dbReference type="AlphaFoldDB" id="A0A8H4QKE9"/>
<dbReference type="EMBL" id="JAACJL010000057">
    <property type="protein sequence ID" value="KAF4612355.1"/>
    <property type="molecule type" value="Genomic_DNA"/>
</dbReference>
<dbReference type="OrthoDB" id="26719at2759"/>
<dbReference type="GO" id="GO:0000287">
    <property type="term" value="F:magnesium ion binding"/>
    <property type="evidence" value="ECO:0007669"/>
    <property type="project" value="InterPro"/>
</dbReference>
<dbReference type="InterPro" id="IPR050559">
    <property type="entry name" value="P-Pant_transferase_sf"/>
</dbReference>
<dbReference type="Proteomes" id="UP000521872">
    <property type="component" value="Unassembled WGS sequence"/>
</dbReference>
<gene>
    <name evidence="3" type="ORF">D9613_003891</name>
</gene>
<dbReference type="GO" id="GO:0005829">
    <property type="term" value="C:cytosol"/>
    <property type="evidence" value="ECO:0007669"/>
    <property type="project" value="TreeGrafter"/>
</dbReference>
<keyword evidence="2" id="KW-0808">Transferase</keyword>
<dbReference type="InterPro" id="IPR037143">
    <property type="entry name" value="4-PPantetheinyl_Trfase_dom_sf"/>
</dbReference>
<dbReference type="EC" id="2.7.8.7" evidence="1"/>
<dbReference type="GO" id="GO:0008897">
    <property type="term" value="F:holo-[acyl-carrier-protein] synthase activity"/>
    <property type="evidence" value="ECO:0007669"/>
    <property type="project" value="UniProtKB-EC"/>
</dbReference>
<organism evidence="3 4">
    <name type="scientific">Agrocybe pediades</name>
    <dbReference type="NCBI Taxonomy" id="84607"/>
    <lineage>
        <taxon>Eukaryota</taxon>
        <taxon>Fungi</taxon>
        <taxon>Dikarya</taxon>
        <taxon>Basidiomycota</taxon>
        <taxon>Agaricomycotina</taxon>
        <taxon>Agaricomycetes</taxon>
        <taxon>Agaricomycetidae</taxon>
        <taxon>Agaricales</taxon>
        <taxon>Agaricineae</taxon>
        <taxon>Strophariaceae</taxon>
        <taxon>Agrocybe</taxon>
    </lineage>
</organism>
<accession>A0A8H4QKE9</accession>
<protein>
    <recommendedName>
        <fullName evidence="1">holo-[acyl-carrier-protein] synthase</fullName>
        <ecNumber evidence="1">2.7.8.7</ecNumber>
    </recommendedName>
</protein>
<dbReference type="SUPFAM" id="SSF56214">
    <property type="entry name" value="4'-phosphopantetheinyl transferase"/>
    <property type="match status" value="1"/>
</dbReference>
<evidence type="ECO:0000313" key="3">
    <source>
        <dbReference type="EMBL" id="KAF4612355.1"/>
    </source>
</evidence>
<proteinExistence type="predicted"/>
<evidence type="ECO:0000256" key="1">
    <source>
        <dbReference type="ARBA" id="ARBA00013172"/>
    </source>
</evidence>
<dbReference type="Gene3D" id="3.90.470.20">
    <property type="entry name" value="4'-phosphopantetheinyl transferase domain"/>
    <property type="match status" value="1"/>
</dbReference>
<comment type="caution">
    <text evidence="3">The sequence shown here is derived from an EMBL/GenBank/DDBJ whole genome shotgun (WGS) entry which is preliminary data.</text>
</comment>
<name>A0A8H4QKE9_9AGAR</name>
<dbReference type="PANTHER" id="PTHR12215">
    <property type="entry name" value="PHOSPHOPANTETHEINE TRANSFERASE"/>
    <property type="match status" value="1"/>
</dbReference>
<dbReference type="PANTHER" id="PTHR12215:SF10">
    <property type="entry name" value="L-AMINOADIPATE-SEMIALDEHYDE DEHYDROGENASE-PHOSPHOPANTETHEINYL TRANSFERASE"/>
    <property type="match status" value="1"/>
</dbReference>
<dbReference type="GO" id="GO:0019878">
    <property type="term" value="P:lysine biosynthetic process via aminoadipic acid"/>
    <property type="evidence" value="ECO:0007669"/>
    <property type="project" value="TreeGrafter"/>
</dbReference>
<evidence type="ECO:0000313" key="4">
    <source>
        <dbReference type="Proteomes" id="UP000521872"/>
    </source>
</evidence>
<sequence>MSYETVLVWMLSLNREYSQAEYDTAYQLCKLCFPGDWKYEFKNPDSFRMLMTQLLPVLMMRHRRVPRARWQDHVTQTGKHWIEHLQSDQPGRQRQPCIGYQLTYCNSLCGMAVTQGLPAQVVNIGLGIKQMKVEPKGITIPLYLESLSHKLTQLEISNIVNNPDEIILKRLCIMLALKDSYIKAIGQPVGFDYSRLEFDMVARTAKGDGLPLNGWEFRIFTAKLGVARGTILKSEDYECVCAYYRGTPTDPPSIVIQTKTQEIENWVQFINIDQLMTVSNKLAA</sequence>
<evidence type="ECO:0000256" key="2">
    <source>
        <dbReference type="ARBA" id="ARBA00022679"/>
    </source>
</evidence>